<organism evidence="1 2">
    <name type="scientific">Chryseobacterium tagetis</name>
    <dbReference type="NCBI Taxonomy" id="2801334"/>
    <lineage>
        <taxon>Bacteria</taxon>
        <taxon>Pseudomonadati</taxon>
        <taxon>Bacteroidota</taxon>
        <taxon>Flavobacteriia</taxon>
        <taxon>Flavobacteriales</taxon>
        <taxon>Weeksellaceae</taxon>
        <taxon>Chryseobacterium group</taxon>
        <taxon>Chryseobacterium</taxon>
    </lineage>
</organism>
<dbReference type="Proteomes" id="UP000618240">
    <property type="component" value="Unassembled WGS sequence"/>
</dbReference>
<accession>A0ABS8A4K8</accession>
<name>A0ABS8A4K8_9FLAO</name>
<keyword evidence="2" id="KW-1185">Reference proteome</keyword>
<dbReference type="RefSeq" id="WP_225689915.1">
    <property type="nucleotide sequence ID" value="NZ_JAERSE020000004.1"/>
</dbReference>
<reference evidence="1 2" key="1">
    <citation type="submission" date="2021-09" db="EMBL/GenBank/DDBJ databases">
        <title>Genome sequencing and assembly of Chryseobacterium sp. RG1.</title>
        <authorList>
            <person name="Chhetri G."/>
        </authorList>
    </citation>
    <scope>NUCLEOTIDE SEQUENCE [LARGE SCALE GENOMIC DNA]</scope>
    <source>
        <strain evidence="1 2">RG1</strain>
    </source>
</reference>
<proteinExistence type="predicted"/>
<comment type="caution">
    <text evidence="1">The sequence shown here is derived from an EMBL/GenBank/DDBJ whole genome shotgun (WGS) entry which is preliminary data.</text>
</comment>
<gene>
    <name evidence="1" type="ORF">JI747_016195</name>
</gene>
<dbReference type="EMBL" id="JAERSE020000004">
    <property type="protein sequence ID" value="MCA6068710.1"/>
    <property type="molecule type" value="Genomic_DNA"/>
</dbReference>
<sequence length="83" mass="9787">MSNNLEQSNPIRVYAEKQGKEFALVQIVDYYNETFRFEILLNVKGTLFPNIDSAKKAVDEFKKFNSTHDIDNFKYVDVIDYKK</sequence>
<evidence type="ECO:0000313" key="1">
    <source>
        <dbReference type="EMBL" id="MCA6068710.1"/>
    </source>
</evidence>
<protein>
    <submittedName>
        <fullName evidence="1">Uncharacterized protein</fullName>
    </submittedName>
</protein>
<evidence type="ECO:0000313" key="2">
    <source>
        <dbReference type="Proteomes" id="UP000618240"/>
    </source>
</evidence>